<dbReference type="EMBL" id="GBXM01090166">
    <property type="protein sequence ID" value="JAH18411.1"/>
    <property type="molecule type" value="Transcribed_RNA"/>
</dbReference>
<sequence length="28" mass="3156">MPPKYHSNHLYLLISAILQLGGRTSEIC</sequence>
<dbReference type="AlphaFoldDB" id="A0A0E9QNB3"/>
<reference evidence="1" key="1">
    <citation type="submission" date="2014-11" db="EMBL/GenBank/DDBJ databases">
        <authorList>
            <person name="Amaro Gonzalez C."/>
        </authorList>
    </citation>
    <scope>NUCLEOTIDE SEQUENCE</scope>
</reference>
<organism evidence="1">
    <name type="scientific">Anguilla anguilla</name>
    <name type="common">European freshwater eel</name>
    <name type="synonym">Muraena anguilla</name>
    <dbReference type="NCBI Taxonomy" id="7936"/>
    <lineage>
        <taxon>Eukaryota</taxon>
        <taxon>Metazoa</taxon>
        <taxon>Chordata</taxon>
        <taxon>Craniata</taxon>
        <taxon>Vertebrata</taxon>
        <taxon>Euteleostomi</taxon>
        <taxon>Actinopterygii</taxon>
        <taxon>Neopterygii</taxon>
        <taxon>Teleostei</taxon>
        <taxon>Anguilliformes</taxon>
        <taxon>Anguillidae</taxon>
        <taxon>Anguilla</taxon>
    </lineage>
</organism>
<name>A0A0E9QNB3_ANGAN</name>
<protein>
    <submittedName>
        <fullName evidence="1">Uncharacterized protein</fullName>
    </submittedName>
</protein>
<reference evidence="1" key="2">
    <citation type="journal article" date="2015" name="Fish Shellfish Immunol.">
        <title>Early steps in the European eel (Anguilla anguilla)-Vibrio vulnificus interaction in the gills: Role of the RtxA13 toxin.</title>
        <authorList>
            <person name="Callol A."/>
            <person name="Pajuelo D."/>
            <person name="Ebbesson L."/>
            <person name="Teles M."/>
            <person name="MacKenzie S."/>
            <person name="Amaro C."/>
        </authorList>
    </citation>
    <scope>NUCLEOTIDE SEQUENCE</scope>
</reference>
<proteinExistence type="predicted"/>
<evidence type="ECO:0000313" key="1">
    <source>
        <dbReference type="EMBL" id="JAH18411.1"/>
    </source>
</evidence>
<accession>A0A0E9QNB3</accession>